<gene>
    <name evidence="4" type="ORF">EUA98_04275</name>
</gene>
<dbReference type="InterPro" id="IPR050273">
    <property type="entry name" value="GppA/Ppx_hydrolase"/>
</dbReference>
<organism evidence="4 5">
    <name type="scientific">Pengzhenrongella frigida</name>
    <dbReference type="NCBI Taxonomy" id="1259133"/>
    <lineage>
        <taxon>Bacteria</taxon>
        <taxon>Bacillati</taxon>
        <taxon>Actinomycetota</taxon>
        <taxon>Actinomycetes</taxon>
        <taxon>Micrococcales</taxon>
        <taxon>Pengzhenrongella</taxon>
    </lineage>
</organism>
<comment type="caution">
    <text evidence="4">The sequence shown here is derived from an EMBL/GenBank/DDBJ whole genome shotgun (WGS) entry which is preliminary data.</text>
</comment>
<dbReference type="SUPFAM" id="SSF53067">
    <property type="entry name" value="Actin-like ATPase domain"/>
    <property type="match status" value="2"/>
</dbReference>
<reference evidence="4 5" key="1">
    <citation type="submission" date="2019-01" db="EMBL/GenBank/DDBJ databases">
        <title>Novel species of Cellulomonas.</title>
        <authorList>
            <person name="Liu Q."/>
            <person name="Xin Y.-H."/>
        </authorList>
    </citation>
    <scope>NUCLEOTIDE SEQUENCE [LARGE SCALE GENOMIC DNA]</scope>
    <source>
        <strain evidence="4 5">HLT2-17</strain>
    </source>
</reference>
<feature type="domain" description="Ppx/GppA phosphatase N-terminal" evidence="3">
    <location>
        <begin position="30"/>
        <end position="305"/>
    </location>
</feature>
<dbReference type="AlphaFoldDB" id="A0A4Q5N2B0"/>
<dbReference type="Pfam" id="PF02541">
    <property type="entry name" value="Ppx-GppA"/>
    <property type="match status" value="1"/>
</dbReference>
<dbReference type="PANTHER" id="PTHR30005:SF0">
    <property type="entry name" value="RETROGRADE REGULATION PROTEIN 2"/>
    <property type="match status" value="1"/>
</dbReference>
<dbReference type="OrthoDB" id="9793035at2"/>
<dbReference type="InterPro" id="IPR043129">
    <property type="entry name" value="ATPase_NBD"/>
</dbReference>
<protein>
    <submittedName>
        <fullName evidence="4">Ppx/GppA family phosphatase</fullName>
    </submittedName>
</protein>
<evidence type="ECO:0000259" key="3">
    <source>
        <dbReference type="Pfam" id="PF02541"/>
    </source>
</evidence>
<dbReference type="FunFam" id="3.30.420.150:FF:000006">
    <property type="entry name" value="Ppx/GppA family phosphatase"/>
    <property type="match status" value="1"/>
</dbReference>
<dbReference type="GO" id="GO:0016462">
    <property type="term" value="F:pyrophosphatase activity"/>
    <property type="evidence" value="ECO:0007669"/>
    <property type="project" value="TreeGrafter"/>
</dbReference>
<sequence>MRLGVLDVGSNTVHLLVVDAHPGARPVPSSTHKTVVRMMRFLTPDGAISDDGVERLTTAIASAVAAATAEKVDELLPFATSALRDATNGAAVFAHIERETGVALRVLTGIDESRLTFLAVRRWYGWSAGRILGLDIGGGSLEIASGIDEYPDLAVSVPLGAGRMTVGFLVDDPPTDPQVAALREHAREVLADVARRFAKLDKPDHVVGTSKTFRSLARLAGSSHDGVGPDDRVRLRRSKLADWVPRLAAIGAQGRTSLPGITPERTAQIVAGAIVAEEAMRVFGVRELETCPWALREGLILRRLDELA</sequence>
<dbReference type="Proteomes" id="UP000293764">
    <property type="component" value="Unassembled WGS sequence"/>
</dbReference>
<dbReference type="EMBL" id="SDWW01000007">
    <property type="protein sequence ID" value="RYV52270.1"/>
    <property type="molecule type" value="Genomic_DNA"/>
</dbReference>
<comment type="similarity">
    <text evidence="1">Belongs to the GppA/Ppx family.</text>
</comment>
<dbReference type="Gene3D" id="3.30.420.40">
    <property type="match status" value="1"/>
</dbReference>
<name>A0A4Q5N2B0_9MICO</name>
<evidence type="ECO:0000256" key="1">
    <source>
        <dbReference type="ARBA" id="ARBA00007125"/>
    </source>
</evidence>
<dbReference type="CDD" id="cd24056">
    <property type="entry name" value="ASKHA_NBD_MtPPX1-like"/>
    <property type="match status" value="1"/>
</dbReference>
<accession>A0A4Q5N2B0</accession>
<proteinExistence type="inferred from homology"/>
<dbReference type="Gene3D" id="3.30.420.150">
    <property type="entry name" value="Exopolyphosphatase. Domain 2"/>
    <property type="match status" value="1"/>
</dbReference>
<keyword evidence="5" id="KW-1185">Reference proteome</keyword>
<dbReference type="RefSeq" id="WP_130101510.1">
    <property type="nucleotide sequence ID" value="NZ_SDWW01000007.1"/>
</dbReference>
<evidence type="ECO:0000256" key="2">
    <source>
        <dbReference type="ARBA" id="ARBA00022801"/>
    </source>
</evidence>
<dbReference type="PANTHER" id="PTHR30005">
    <property type="entry name" value="EXOPOLYPHOSPHATASE"/>
    <property type="match status" value="1"/>
</dbReference>
<dbReference type="InterPro" id="IPR003695">
    <property type="entry name" value="Ppx_GppA_N"/>
</dbReference>
<keyword evidence="2" id="KW-0378">Hydrolase</keyword>
<evidence type="ECO:0000313" key="5">
    <source>
        <dbReference type="Proteomes" id="UP000293764"/>
    </source>
</evidence>
<evidence type="ECO:0000313" key="4">
    <source>
        <dbReference type="EMBL" id="RYV52270.1"/>
    </source>
</evidence>